<dbReference type="EMBL" id="QPIE01000002">
    <property type="protein sequence ID" value="RCU43913.1"/>
    <property type="molecule type" value="Genomic_DNA"/>
</dbReference>
<proteinExistence type="predicted"/>
<name>A0A368N1E5_9FLAO</name>
<reference evidence="1 2" key="1">
    <citation type="submission" date="2018-07" db="EMBL/GenBank/DDBJ databases">
        <title>Chryseobacterium lacus sp. nov., isolated from lake water.</title>
        <authorList>
            <person name="Li C.-M."/>
        </authorList>
    </citation>
    <scope>NUCLEOTIDE SEQUENCE [LARGE SCALE GENOMIC DNA]</scope>
    <source>
        <strain evidence="1 2">YLOS41</strain>
    </source>
</reference>
<evidence type="ECO:0000313" key="1">
    <source>
        <dbReference type="EMBL" id="RCU43913.1"/>
    </source>
</evidence>
<evidence type="ECO:0000313" key="2">
    <source>
        <dbReference type="Proteomes" id="UP000252172"/>
    </source>
</evidence>
<dbReference type="AlphaFoldDB" id="A0A368N1E5"/>
<accession>A0A368N1E5</accession>
<keyword evidence="2" id="KW-1185">Reference proteome</keyword>
<sequence length="151" mass="16780">MLLSSCSGDDEELPNLGNFTVDGATYQINKGNLKGYKSTAANQSNNYTFDFASEQGNTVRTVRLSISFPFNTMMNGEYKITGSSRQLDPWLSQYTETTGKHTDTYNNLITGVCTVARIGENNFKVKFQMQTTSGPEIKGEFEGDVKIQEIE</sequence>
<protein>
    <submittedName>
        <fullName evidence="1">Uncharacterized protein</fullName>
    </submittedName>
</protein>
<organism evidence="1 2">
    <name type="scientific">Chryseobacterium lacus</name>
    <dbReference type="NCBI Taxonomy" id="2058346"/>
    <lineage>
        <taxon>Bacteria</taxon>
        <taxon>Pseudomonadati</taxon>
        <taxon>Bacteroidota</taxon>
        <taxon>Flavobacteriia</taxon>
        <taxon>Flavobacteriales</taxon>
        <taxon>Weeksellaceae</taxon>
        <taxon>Chryseobacterium group</taxon>
        <taxon>Chryseobacterium</taxon>
    </lineage>
</organism>
<gene>
    <name evidence="1" type="ORF">DQ356_02480</name>
</gene>
<dbReference type="Proteomes" id="UP000252172">
    <property type="component" value="Unassembled WGS sequence"/>
</dbReference>
<comment type="caution">
    <text evidence="1">The sequence shown here is derived from an EMBL/GenBank/DDBJ whole genome shotgun (WGS) entry which is preliminary data.</text>
</comment>